<dbReference type="PROSITE" id="PS51698">
    <property type="entry name" value="U_BOX"/>
    <property type="match status" value="1"/>
</dbReference>
<dbReference type="Pfam" id="PF14623">
    <property type="entry name" value="Vint"/>
    <property type="match status" value="1"/>
</dbReference>
<dbReference type="InterPro" id="IPR003613">
    <property type="entry name" value="Ubox_domain"/>
</dbReference>
<dbReference type="PANTHER" id="PTHR46573">
    <property type="entry name" value="WD REPEAT, SAM AND U-BOX DOMAIN-CONTAINING PROTEIN 1"/>
    <property type="match status" value="1"/>
</dbReference>
<evidence type="ECO:0000259" key="2">
    <source>
        <dbReference type="PROSITE" id="PS51698"/>
    </source>
</evidence>
<dbReference type="Pfam" id="PF04564">
    <property type="entry name" value="U-box"/>
    <property type="match status" value="1"/>
</dbReference>
<dbReference type="CDD" id="cd16655">
    <property type="entry name" value="RING-Ubox_WDSUB1-like"/>
    <property type="match status" value="1"/>
</dbReference>
<dbReference type="InterPro" id="IPR036465">
    <property type="entry name" value="vWFA_dom_sf"/>
</dbReference>
<dbReference type="InterPro" id="IPR039510">
    <property type="entry name" value="Vint_dom"/>
</dbReference>
<name>A0A7S4D0A4_9EUGL</name>
<dbReference type="Gene3D" id="3.30.40.10">
    <property type="entry name" value="Zinc/RING finger domain, C3HC4 (zinc finger)"/>
    <property type="match status" value="1"/>
</dbReference>
<reference evidence="3" key="1">
    <citation type="submission" date="2021-01" db="EMBL/GenBank/DDBJ databases">
        <authorList>
            <person name="Corre E."/>
            <person name="Pelletier E."/>
            <person name="Niang G."/>
            <person name="Scheremetjew M."/>
            <person name="Finn R."/>
            <person name="Kale V."/>
            <person name="Holt S."/>
            <person name="Cochrane G."/>
            <person name="Meng A."/>
            <person name="Brown T."/>
            <person name="Cohen L."/>
        </authorList>
    </citation>
    <scope>NUCLEOTIDE SEQUENCE</scope>
    <source>
        <strain evidence="3">CCMP1594</strain>
    </source>
</reference>
<dbReference type="InterPro" id="IPR013083">
    <property type="entry name" value="Znf_RING/FYVE/PHD"/>
</dbReference>
<dbReference type="SUPFAM" id="SSF53300">
    <property type="entry name" value="vWA-like"/>
    <property type="match status" value="1"/>
</dbReference>
<dbReference type="PROSITE" id="PS50234">
    <property type="entry name" value="VWFA"/>
    <property type="match status" value="1"/>
</dbReference>
<dbReference type="InterPro" id="IPR032838">
    <property type="entry name" value="Vwaint_dom"/>
</dbReference>
<dbReference type="SMART" id="SM00504">
    <property type="entry name" value="Ubox"/>
    <property type="match status" value="1"/>
</dbReference>
<dbReference type="EMBL" id="HBJA01065791">
    <property type="protein sequence ID" value="CAE0812047.1"/>
    <property type="molecule type" value="Transcribed_RNA"/>
</dbReference>
<gene>
    <name evidence="3" type="ORF">EGYM00163_LOCUS23197</name>
</gene>
<evidence type="ECO:0008006" key="4">
    <source>
        <dbReference type="Google" id="ProtNLM"/>
    </source>
</evidence>
<evidence type="ECO:0000313" key="3">
    <source>
        <dbReference type="EMBL" id="CAE0812047.1"/>
    </source>
</evidence>
<dbReference type="SMART" id="SM00327">
    <property type="entry name" value="VWA"/>
    <property type="match status" value="1"/>
</dbReference>
<dbReference type="Pfam" id="PF00092">
    <property type="entry name" value="VWA"/>
    <property type="match status" value="1"/>
</dbReference>
<organism evidence="3">
    <name type="scientific">Eutreptiella gymnastica</name>
    <dbReference type="NCBI Taxonomy" id="73025"/>
    <lineage>
        <taxon>Eukaryota</taxon>
        <taxon>Discoba</taxon>
        <taxon>Euglenozoa</taxon>
        <taxon>Euglenida</taxon>
        <taxon>Spirocuta</taxon>
        <taxon>Euglenophyceae</taxon>
        <taxon>Eutreptiales</taxon>
        <taxon>Eutreptiaceae</taxon>
        <taxon>Eutreptiella</taxon>
    </lineage>
</organism>
<proteinExistence type="predicted"/>
<protein>
    <recommendedName>
        <fullName evidence="4">RING-type E3 ubiquitin transferase</fullName>
    </recommendedName>
</protein>
<sequence length="744" mass="81241">MDREASDSSVPPEFICPITLLMMTDPVIASDGHTYERSAIETWVQQRGTSPETRQRVDINSIVPNFALRSAIERWHCAASPPPVVPVRPPSGPERQVTEPDTFQPKTFKVTYGDGVAFVECDHTEPMPTAVIGVIDVSGSMSLSAAPDKPGSNEVNPFTRLDLVKHSMKTVASMLKERNAHLGVITFSDSAKVEMPVRRMNDGGIAEAKRVIDGIHEGGGTNIWAGLQLAIGQAKTYAASRPNSNIHVILLTDGEPTRDYLPPQGIQRSLQRALKKLEGTRITISSFGFGYSLDSKLLEEISVEGGGTYGYIPDCSMVGTVFINYCASALSTVANNVAVGNPPIFVGNIQCGMPRTVYMEGLTVGDNVDIRYCVSAEYSAPVAQATPEEVADAKLRLRLKDAVLRCSTSKAFSGIDPSVLHALVRELTQNAQEPMRPILEAALKDLEHPDENHGQLTKAVASKEWFESWGLNHLIMYGRAMECEQCVNFKDAVLQLFVGTLFLDIQDIGNDVFNTLPVPRPTRSSPYASPTHSPAPRQPVSMAQFNYSDGGCFAGNCLVNMADQRSKRVDQIQAGDVVEGGFRVACVVRTAVGRRVKMIHLQGLCITPWHPVQPATTREWTFPADIAAQGTAKMMGCRLEWVTLDYYYNFVLETGHYVTIGGYRACTLGHGFDENEVIRHAYYGTSRVIEDLKNTGQWAKGLVDLTMPDGKAGLVTEMCHATRRAPLAHQPSSEAPLSLVLACV</sequence>
<dbReference type="Gene3D" id="3.40.50.410">
    <property type="entry name" value="von Willebrand factor, type A domain"/>
    <property type="match status" value="1"/>
</dbReference>
<dbReference type="GO" id="GO:0016567">
    <property type="term" value="P:protein ubiquitination"/>
    <property type="evidence" value="ECO:0007669"/>
    <property type="project" value="InterPro"/>
</dbReference>
<dbReference type="InterPro" id="IPR002035">
    <property type="entry name" value="VWF_A"/>
</dbReference>
<dbReference type="InterPro" id="IPR052085">
    <property type="entry name" value="WD-SAM-U-box"/>
</dbReference>
<feature type="domain" description="U-box" evidence="2">
    <location>
        <begin position="9"/>
        <end position="82"/>
    </location>
</feature>
<dbReference type="SUPFAM" id="SSF57850">
    <property type="entry name" value="RING/U-box"/>
    <property type="match status" value="1"/>
</dbReference>
<evidence type="ECO:0000259" key="1">
    <source>
        <dbReference type="PROSITE" id="PS50234"/>
    </source>
</evidence>
<feature type="domain" description="VWFA" evidence="1">
    <location>
        <begin position="130"/>
        <end position="337"/>
    </location>
</feature>
<dbReference type="AlphaFoldDB" id="A0A7S4D0A4"/>
<dbReference type="GO" id="GO:0004842">
    <property type="term" value="F:ubiquitin-protein transferase activity"/>
    <property type="evidence" value="ECO:0007669"/>
    <property type="project" value="InterPro"/>
</dbReference>
<dbReference type="Pfam" id="PF14624">
    <property type="entry name" value="Vwaint"/>
    <property type="match status" value="1"/>
</dbReference>
<accession>A0A7S4D0A4</accession>
<dbReference type="PANTHER" id="PTHR46573:SF1">
    <property type="entry name" value="WD REPEAT, SAM AND U-BOX DOMAIN-CONTAINING PROTEIN 1"/>
    <property type="match status" value="1"/>
</dbReference>